<dbReference type="PROSITE" id="PS00675">
    <property type="entry name" value="SIGMA54_INTERACT_1"/>
    <property type="match status" value="1"/>
</dbReference>
<keyword evidence="7" id="KW-1185">Reference proteome</keyword>
<dbReference type="GO" id="GO:0006355">
    <property type="term" value="P:regulation of DNA-templated transcription"/>
    <property type="evidence" value="ECO:0007669"/>
    <property type="project" value="InterPro"/>
</dbReference>
<dbReference type="SUPFAM" id="SSF46689">
    <property type="entry name" value="Homeodomain-like"/>
    <property type="match status" value="1"/>
</dbReference>
<dbReference type="InterPro" id="IPR002197">
    <property type="entry name" value="HTH_Fis"/>
</dbReference>
<dbReference type="Pfam" id="PF25601">
    <property type="entry name" value="AAA_lid_14"/>
    <property type="match status" value="1"/>
</dbReference>
<dbReference type="FunFam" id="3.40.50.300:FF:000006">
    <property type="entry name" value="DNA-binding transcriptional regulator NtrC"/>
    <property type="match status" value="1"/>
</dbReference>
<proteinExistence type="predicted"/>
<dbReference type="EMBL" id="OUUY01000049">
    <property type="protein sequence ID" value="SPP99982.1"/>
    <property type="molecule type" value="Genomic_DNA"/>
</dbReference>
<keyword evidence="4" id="KW-0804">Transcription</keyword>
<dbReference type="GO" id="GO:0005524">
    <property type="term" value="F:ATP binding"/>
    <property type="evidence" value="ECO:0007669"/>
    <property type="project" value="UniProtKB-KW"/>
</dbReference>
<keyword evidence="2" id="KW-0067">ATP-binding</keyword>
<dbReference type="InterPro" id="IPR002078">
    <property type="entry name" value="Sigma_54_int"/>
</dbReference>
<dbReference type="Proteomes" id="UP000245125">
    <property type="component" value="Unassembled WGS sequence"/>
</dbReference>
<keyword evidence="3" id="KW-0805">Transcription regulation</keyword>
<dbReference type="InterPro" id="IPR027417">
    <property type="entry name" value="P-loop_NTPase"/>
</dbReference>
<dbReference type="AlphaFoldDB" id="A0A2U3QEY1"/>
<keyword evidence="1" id="KW-0547">Nucleotide-binding</keyword>
<organism evidence="6 7">
    <name type="scientific">Candidatus Sulfobium mesophilum</name>
    <dbReference type="NCBI Taxonomy" id="2016548"/>
    <lineage>
        <taxon>Bacteria</taxon>
        <taxon>Pseudomonadati</taxon>
        <taxon>Nitrospirota</taxon>
        <taxon>Nitrospiria</taxon>
        <taxon>Nitrospirales</taxon>
        <taxon>Nitrospiraceae</taxon>
        <taxon>Candidatus Sulfobium</taxon>
    </lineage>
</organism>
<dbReference type="GO" id="GO:0043565">
    <property type="term" value="F:sequence-specific DNA binding"/>
    <property type="evidence" value="ECO:0007669"/>
    <property type="project" value="InterPro"/>
</dbReference>
<evidence type="ECO:0000256" key="2">
    <source>
        <dbReference type="ARBA" id="ARBA00022840"/>
    </source>
</evidence>
<dbReference type="Pfam" id="PF02954">
    <property type="entry name" value="HTH_8"/>
    <property type="match status" value="1"/>
</dbReference>
<dbReference type="Gene3D" id="3.40.50.300">
    <property type="entry name" value="P-loop containing nucleotide triphosphate hydrolases"/>
    <property type="match status" value="1"/>
</dbReference>
<dbReference type="InterPro" id="IPR025662">
    <property type="entry name" value="Sigma_54_int_dom_ATP-bd_1"/>
</dbReference>
<dbReference type="CDD" id="cd00009">
    <property type="entry name" value="AAA"/>
    <property type="match status" value="1"/>
</dbReference>
<evidence type="ECO:0000256" key="1">
    <source>
        <dbReference type="ARBA" id="ARBA00022741"/>
    </source>
</evidence>
<dbReference type="PRINTS" id="PR01590">
    <property type="entry name" value="HTHFIS"/>
</dbReference>
<dbReference type="InterPro" id="IPR009057">
    <property type="entry name" value="Homeodomain-like_sf"/>
</dbReference>
<dbReference type="PROSITE" id="PS50045">
    <property type="entry name" value="SIGMA54_INTERACT_4"/>
    <property type="match status" value="1"/>
</dbReference>
<evidence type="ECO:0000259" key="5">
    <source>
        <dbReference type="PROSITE" id="PS50045"/>
    </source>
</evidence>
<protein>
    <submittedName>
        <fullName evidence="6">Nitrogen fixation protein AnfA</fullName>
    </submittedName>
</protein>
<evidence type="ECO:0000256" key="4">
    <source>
        <dbReference type="ARBA" id="ARBA00023163"/>
    </source>
</evidence>
<dbReference type="InterPro" id="IPR025943">
    <property type="entry name" value="Sigma_54_int_dom_ATP-bd_2"/>
</dbReference>
<evidence type="ECO:0000313" key="7">
    <source>
        <dbReference type="Proteomes" id="UP000245125"/>
    </source>
</evidence>
<evidence type="ECO:0000313" key="6">
    <source>
        <dbReference type="EMBL" id="SPP99982.1"/>
    </source>
</evidence>
<dbReference type="Gene3D" id="1.10.8.60">
    <property type="match status" value="1"/>
</dbReference>
<feature type="domain" description="Sigma-54 factor interaction" evidence="5">
    <location>
        <begin position="17"/>
        <end position="242"/>
    </location>
</feature>
<evidence type="ECO:0000256" key="3">
    <source>
        <dbReference type="ARBA" id="ARBA00023015"/>
    </source>
</evidence>
<dbReference type="Pfam" id="PF00158">
    <property type="entry name" value="Sigma54_activat"/>
    <property type="match status" value="1"/>
</dbReference>
<name>A0A2U3QEY1_9BACT</name>
<sequence length="325" mass="36775">MSLLREKFQASFGLENIVGKSAKMQELFKLIHRIANSNSAVLINGESGTGKELIASALHNLSPRRNKNYVTINCATFPEGLLESEMFGHMKGSFTGAVCSKSGLFEVANGGSFFLDEIGEMPLSLQSKLLRVLENGTFRRVGGTTDIKVDVRIISATNMNITEAIAAGNFREDLYYRLNVVPITVPPLRERTSDIPLLLEHFLMRFSKKPRGISHEAMEIFMNYPWKGNVRELEHIVERIVLLSDREVITPEDMPDEILQNVRSLGNLPDINDETFDLEKLLEKIEKDYLMKALERSQGVKTEAAKILNLSFRSFRHRLQKYGLK</sequence>
<accession>A0A2U3QEY1</accession>
<dbReference type="SUPFAM" id="SSF52540">
    <property type="entry name" value="P-loop containing nucleoside triphosphate hydrolases"/>
    <property type="match status" value="1"/>
</dbReference>
<dbReference type="SMART" id="SM00382">
    <property type="entry name" value="AAA"/>
    <property type="match status" value="1"/>
</dbReference>
<dbReference type="InterPro" id="IPR003593">
    <property type="entry name" value="AAA+_ATPase"/>
</dbReference>
<dbReference type="PROSITE" id="PS00676">
    <property type="entry name" value="SIGMA54_INTERACT_2"/>
    <property type="match status" value="1"/>
</dbReference>
<dbReference type="Gene3D" id="1.10.10.60">
    <property type="entry name" value="Homeodomain-like"/>
    <property type="match status" value="1"/>
</dbReference>
<gene>
    <name evidence="6" type="ORF">NBG4_1420005</name>
</gene>
<dbReference type="PANTHER" id="PTHR32071">
    <property type="entry name" value="TRANSCRIPTIONAL REGULATORY PROTEIN"/>
    <property type="match status" value="1"/>
</dbReference>
<reference evidence="7" key="1">
    <citation type="submission" date="2018-03" db="EMBL/GenBank/DDBJ databases">
        <authorList>
            <person name="Zecchin S."/>
        </authorList>
    </citation>
    <scope>NUCLEOTIDE SEQUENCE [LARGE SCALE GENOMIC DNA]</scope>
</reference>
<dbReference type="InterPro" id="IPR058031">
    <property type="entry name" value="AAA_lid_NorR"/>
</dbReference>